<proteinExistence type="inferred from homology"/>
<feature type="region of interest" description="Disordered" evidence="10">
    <location>
        <begin position="120"/>
        <end position="140"/>
    </location>
</feature>
<keyword evidence="8" id="KW-0407">Ion channel</keyword>
<evidence type="ECO:0000256" key="7">
    <source>
        <dbReference type="ARBA" id="ARBA00023136"/>
    </source>
</evidence>
<keyword evidence="5 11" id="KW-1133">Transmembrane helix</keyword>
<sequence length="682" mass="77807">MQAFLRLLSDRFLMEAAEKGLKGSNVSMSKNRSGNDGGDEVVVVVQSEEMEDEAKGSCSKGLESSAPNQISKVELQVGSHSPEITGSSNAPIPNETLTRRKSSISLGQQSMRIDSDILEEDTNLEQDGSPANKSAFKEEEEEEEEIYEKVNSSRKVNKKMLMEYIVFACSLGVIVASFTVEKLENLKVWGLEMWKLNFLFTRKKVVLYLVYGMKKSVQVFLWFGMVLLTWLFFFKFNRGNERSKTSTKILDHITWTLVSLLIGAFLWMLSTLLFKTLASKFMAVAYFDRIQESLFHQYVIETLSGPPLVEEDAKIRRSLSTGFVSLRSINNVEKKVTGKVNPARKVSVETMDTLVGAVSTRDTEITSEWEAKAAAFKIFRNVAQHGNKYIEEEDLMRFMTRAEVGNVFPLFDGAMENGKIKRKDLRSWMVNVYRERNALACSMTDTKTVLKQFEKFFTSLVIVITIVVWLLLVGIASTNLVVFLSTQFLLAAFIFGNTCKNVFEAIVFMFVTHPFDVGDRIVVDDVLLVVEEMNVLTTTFLKPNNEKVYYPNSVLCTKIISNYYRSPEMGDTVEFSIILTPVEKIDMLRKRIKEYLESKPQHWRPGHSVVVIDIEDVNKLKMALNICHTMNFQEIGERNKRRTELVIELMRTLEDLNITYSLMPQEVHLTQNKADATVSFKR</sequence>
<organism evidence="13 14">
    <name type="scientific">Rosa chinensis</name>
    <name type="common">China rose</name>
    <dbReference type="NCBI Taxonomy" id="74649"/>
    <lineage>
        <taxon>Eukaryota</taxon>
        <taxon>Viridiplantae</taxon>
        <taxon>Streptophyta</taxon>
        <taxon>Embryophyta</taxon>
        <taxon>Tracheophyta</taxon>
        <taxon>Spermatophyta</taxon>
        <taxon>Magnoliopsida</taxon>
        <taxon>eudicotyledons</taxon>
        <taxon>Gunneridae</taxon>
        <taxon>Pentapetalae</taxon>
        <taxon>rosids</taxon>
        <taxon>fabids</taxon>
        <taxon>Rosales</taxon>
        <taxon>Rosaceae</taxon>
        <taxon>Rosoideae</taxon>
        <taxon>Rosoideae incertae sedis</taxon>
        <taxon>Rosa</taxon>
    </lineage>
</organism>
<feature type="transmembrane region" description="Helical" evidence="11">
    <location>
        <begin position="488"/>
        <end position="511"/>
    </location>
</feature>
<dbReference type="Pfam" id="PF00924">
    <property type="entry name" value="MS_channel_2nd"/>
    <property type="match status" value="1"/>
</dbReference>
<dbReference type="InterPro" id="IPR016688">
    <property type="entry name" value="MscS-like_plants/fungi"/>
</dbReference>
<dbReference type="SUPFAM" id="SSF50182">
    <property type="entry name" value="Sm-like ribonucleoproteins"/>
    <property type="match status" value="1"/>
</dbReference>
<protein>
    <recommendedName>
        <fullName evidence="9">Mechanosensitive ion channel protein</fullName>
    </recommendedName>
</protein>
<gene>
    <name evidence="13" type="ORF">RchiOBHm_Chr6g0311571</name>
</gene>
<dbReference type="GO" id="GO:0005886">
    <property type="term" value="C:plasma membrane"/>
    <property type="evidence" value="ECO:0007669"/>
    <property type="project" value="UniProtKB-UniRule"/>
</dbReference>
<evidence type="ECO:0000259" key="12">
    <source>
        <dbReference type="Pfam" id="PF00924"/>
    </source>
</evidence>
<evidence type="ECO:0000256" key="1">
    <source>
        <dbReference type="ARBA" id="ARBA00004141"/>
    </source>
</evidence>
<comment type="caution">
    <text evidence="13">The sequence shown here is derived from an EMBL/GenBank/DDBJ whole genome shotgun (WGS) entry which is preliminary data.</text>
</comment>
<keyword evidence="3" id="KW-0813">Transport</keyword>
<feature type="transmembrane region" description="Helical" evidence="11">
    <location>
        <begin position="456"/>
        <end position="476"/>
    </location>
</feature>
<dbReference type="GO" id="GO:0008381">
    <property type="term" value="F:mechanosensitive monoatomic ion channel activity"/>
    <property type="evidence" value="ECO:0007669"/>
    <property type="project" value="TreeGrafter"/>
</dbReference>
<dbReference type="InterPro" id="IPR006685">
    <property type="entry name" value="MscS_channel_2nd"/>
</dbReference>
<feature type="region of interest" description="Disordered" evidence="10">
    <location>
        <begin position="79"/>
        <end position="105"/>
    </location>
</feature>
<feature type="transmembrane region" description="Helical" evidence="11">
    <location>
        <begin position="161"/>
        <end position="180"/>
    </location>
</feature>
<feature type="transmembrane region" description="Helical" evidence="11">
    <location>
        <begin position="217"/>
        <end position="233"/>
    </location>
</feature>
<dbReference type="InterPro" id="IPR010920">
    <property type="entry name" value="LSM_dom_sf"/>
</dbReference>
<evidence type="ECO:0000313" key="13">
    <source>
        <dbReference type="EMBL" id="PRQ28022.1"/>
    </source>
</evidence>
<evidence type="ECO:0000313" key="14">
    <source>
        <dbReference type="Proteomes" id="UP000238479"/>
    </source>
</evidence>
<accession>A0A2P6Q1F3</accession>
<feature type="compositionally biased region" description="Polar residues" evidence="10">
    <location>
        <begin position="79"/>
        <end position="91"/>
    </location>
</feature>
<evidence type="ECO:0000256" key="5">
    <source>
        <dbReference type="ARBA" id="ARBA00022989"/>
    </source>
</evidence>
<comment type="similarity">
    <text evidence="2 9">Belongs to the MscS (TC 1.A.23) family.</text>
</comment>
<feature type="domain" description="Mechanosensitive ion channel MscS" evidence="12">
    <location>
        <begin position="500"/>
        <end position="564"/>
    </location>
</feature>
<keyword evidence="6" id="KW-0406">Ion transport</keyword>
<dbReference type="EMBL" id="PDCK01000044">
    <property type="protein sequence ID" value="PRQ28022.1"/>
    <property type="molecule type" value="Genomic_DNA"/>
</dbReference>
<evidence type="ECO:0000256" key="4">
    <source>
        <dbReference type="ARBA" id="ARBA00022692"/>
    </source>
</evidence>
<evidence type="ECO:0000256" key="6">
    <source>
        <dbReference type="ARBA" id="ARBA00023065"/>
    </source>
</evidence>
<dbReference type="GO" id="GO:0006820">
    <property type="term" value="P:monoatomic anion transport"/>
    <property type="evidence" value="ECO:0007669"/>
    <property type="project" value="TreeGrafter"/>
</dbReference>
<dbReference type="Gene3D" id="2.30.30.60">
    <property type="match status" value="1"/>
</dbReference>
<name>A0A2P6Q1F3_ROSCH</name>
<comment type="subcellular location">
    <subcellularLocation>
        <location evidence="1">Membrane</location>
        <topology evidence="1">Multi-pass membrane protein</topology>
    </subcellularLocation>
</comment>
<dbReference type="GO" id="GO:0050982">
    <property type="term" value="P:detection of mechanical stimulus"/>
    <property type="evidence" value="ECO:0007669"/>
    <property type="project" value="UniProtKB-ARBA"/>
</dbReference>
<dbReference type="Gramene" id="PRQ28022">
    <property type="protein sequence ID" value="PRQ28022"/>
    <property type="gene ID" value="RchiOBHm_Chr6g0311571"/>
</dbReference>
<dbReference type="AlphaFoldDB" id="A0A2P6Q1F3"/>
<dbReference type="InterPro" id="IPR023408">
    <property type="entry name" value="MscS_beta-dom_sf"/>
</dbReference>
<dbReference type="STRING" id="74649.A0A2P6Q1F3"/>
<reference evidence="13 14" key="1">
    <citation type="journal article" date="2018" name="Nat. Genet.">
        <title>The Rosa genome provides new insights in the design of modern roses.</title>
        <authorList>
            <person name="Bendahmane M."/>
        </authorList>
    </citation>
    <scope>NUCLEOTIDE SEQUENCE [LARGE SCALE GENOMIC DNA]</scope>
    <source>
        <strain evidence="14">cv. Old Blush</strain>
    </source>
</reference>
<evidence type="ECO:0000256" key="3">
    <source>
        <dbReference type="ARBA" id="ARBA00022448"/>
    </source>
</evidence>
<dbReference type="FunFam" id="2.30.30.60:FF:000003">
    <property type="entry name" value="Predicted mechanosensitive ion channel"/>
    <property type="match status" value="1"/>
</dbReference>
<dbReference type="PIRSF" id="PIRSF017209">
    <property type="entry name" value="Memb_At2g17000_prd"/>
    <property type="match status" value="1"/>
</dbReference>
<dbReference type="Proteomes" id="UP000238479">
    <property type="component" value="Chromosome 6"/>
</dbReference>
<evidence type="ECO:0000256" key="10">
    <source>
        <dbReference type="SAM" id="MobiDB-lite"/>
    </source>
</evidence>
<evidence type="ECO:0000256" key="9">
    <source>
        <dbReference type="PIRNR" id="PIRNR017209"/>
    </source>
</evidence>
<evidence type="ECO:0000256" key="2">
    <source>
        <dbReference type="ARBA" id="ARBA00008017"/>
    </source>
</evidence>
<evidence type="ECO:0000256" key="8">
    <source>
        <dbReference type="ARBA" id="ARBA00023303"/>
    </source>
</evidence>
<feature type="transmembrane region" description="Helical" evidence="11">
    <location>
        <begin position="253"/>
        <end position="274"/>
    </location>
</feature>
<keyword evidence="4 11" id="KW-0812">Transmembrane</keyword>
<dbReference type="PANTHER" id="PTHR31618:SF20">
    <property type="entry name" value="MECHANOSENSITIVE ION CHANNEL PROTEIN 10"/>
    <property type="match status" value="1"/>
</dbReference>
<evidence type="ECO:0000256" key="11">
    <source>
        <dbReference type="SAM" id="Phobius"/>
    </source>
</evidence>
<keyword evidence="14" id="KW-1185">Reference proteome</keyword>
<keyword evidence="7 9" id="KW-0472">Membrane</keyword>
<dbReference type="PANTHER" id="PTHR31618">
    <property type="entry name" value="MECHANOSENSITIVE ION CHANNEL PROTEIN 5"/>
    <property type="match status" value="1"/>
</dbReference>